<name>A0A543I5S2_9MICO</name>
<dbReference type="OrthoDB" id="5074432at2"/>
<organism evidence="1 2">
    <name type="scientific">Klugiella xanthotipulae</name>
    <dbReference type="NCBI Taxonomy" id="244735"/>
    <lineage>
        <taxon>Bacteria</taxon>
        <taxon>Bacillati</taxon>
        <taxon>Actinomycetota</taxon>
        <taxon>Actinomycetes</taxon>
        <taxon>Micrococcales</taxon>
        <taxon>Microbacteriaceae</taxon>
        <taxon>Klugiella</taxon>
    </lineage>
</organism>
<sequence length="197" mass="20415">MNKLSKGIIVSGLGVALLLGTGGSLALWNVSAESQAGSIATGDLNLAVATSGQTWEVATGTDTWAAIPDISTFRMVPGDKVRLTQPMDVTLVGDNMKAELTVDTSEAIVSGDATAADLITVTTAWTNPPAGVTMPTLKPASENTWVFADELGGTETFTQQVIFAFSSTATERVGALSTIDLSKTEFVLAQTYENAPA</sequence>
<comment type="caution">
    <text evidence="1">The sequence shown here is derived from an EMBL/GenBank/DDBJ whole genome shotgun (WGS) entry which is preliminary data.</text>
</comment>
<dbReference type="EMBL" id="VFPN01000001">
    <property type="protein sequence ID" value="TQM65945.1"/>
    <property type="molecule type" value="Genomic_DNA"/>
</dbReference>
<keyword evidence="2" id="KW-1185">Reference proteome</keyword>
<dbReference type="NCBIfam" id="TIGR04089">
    <property type="entry name" value="exp_by_SipW_III"/>
    <property type="match status" value="1"/>
</dbReference>
<dbReference type="Proteomes" id="UP000318331">
    <property type="component" value="Unassembled WGS sequence"/>
</dbReference>
<accession>A0A543I5S2</accession>
<protein>
    <submittedName>
        <fullName evidence="1">Alternate signal-mediated exported protein</fullName>
    </submittedName>
</protein>
<gene>
    <name evidence="1" type="ORF">FB466_0765</name>
</gene>
<evidence type="ECO:0000313" key="2">
    <source>
        <dbReference type="Proteomes" id="UP000318331"/>
    </source>
</evidence>
<dbReference type="InterPro" id="IPR024006">
    <property type="entry name" value="Alt_signal_exp_actinobact"/>
</dbReference>
<evidence type="ECO:0000313" key="1">
    <source>
        <dbReference type="EMBL" id="TQM65945.1"/>
    </source>
</evidence>
<reference evidence="1 2" key="1">
    <citation type="submission" date="2019-06" db="EMBL/GenBank/DDBJ databases">
        <title>Sequencing the genomes of 1000 actinobacteria strains.</title>
        <authorList>
            <person name="Klenk H.-P."/>
        </authorList>
    </citation>
    <scope>NUCLEOTIDE SEQUENCE [LARGE SCALE GENOMIC DNA]</scope>
    <source>
        <strain evidence="1 2">DSM 18031</strain>
    </source>
</reference>
<proteinExistence type="predicted"/>
<dbReference type="RefSeq" id="WP_141915938.1">
    <property type="nucleotide sequence ID" value="NZ_BAAAYS010000026.1"/>
</dbReference>
<dbReference type="AlphaFoldDB" id="A0A543I5S2"/>